<dbReference type="InterPro" id="IPR003594">
    <property type="entry name" value="HATPase_dom"/>
</dbReference>
<dbReference type="InterPro" id="IPR050980">
    <property type="entry name" value="2C_sensor_his_kinase"/>
</dbReference>
<protein>
    <recommendedName>
        <fullName evidence="2">histidine kinase</fullName>
        <ecNumber evidence="2">2.7.13.3</ecNumber>
    </recommendedName>
</protein>
<dbReference type="EC" id="2.7.13.3" evidence="2"/>
<proteinExistence type="predicted"/>
<dbReference type="InterPro" id="IPR004358">
    <property type="entry name" value="Sig_transdc_His_kin-like_C"/>
</dbReference>
<dbReference type="SUPFAM" id="SSF55874">
    <property type="entry name" value="ATPase domain of HSP90 chaperone/DNA topoisomerase II/histidine kinase"/>
    <property type="match status" value="1"/>
</dbReference>
<dbReference type="CDD" id="cd00075">
    <property type="entry name" value="HATPase"/>
    <property type="match status" value="1"/>
</dbReference>
<evidence type="ECO:0000256" key="7">
    <source>
        <dbReference type="SAM" id="MobiDB-lite"/>
    </source>
</evidence>
<dbReference type="Pfam" id="PF13426">
    <property type="entry name" value="PAS_9"/>
    <property type="match status" value="1"/>
</dbReference>
<dbReference type="InterPro" id="IPR036890">
    <property type="entry name" value="HATPase_C_sf"/>
</dbReference>
<sequence>MTPDDSDANDDHDPRSSSSVESARIYPLVAEDGNHRVLKEWLSEHDFYRVVDAGAGLETAECDLCIVDHGGLRRHADELRRVKSEAEPALFPVLLLLPERRSGIIETDRGEIVDNVFGTTVDEIVSLPIRRAELGWRIKALLRLRDQSLQLQRRTEQLRRFKEAVEASGHAVYITDPDGTIEYVNPAFEELTGYEREEAIGQTPNLLNSGEMPSDYFTELWETVLSEEVWEEEIVDRRKDGELYTAHQTISPITDDGTVQALVAIQADITELIELHRQLRVVDQILRHNLRNNLTVIRGQAEQIQSQTTGEAADAAEDISTLSDNLLTTSQKSRAITDVLSEQPDIRRIDIVDTVTRSAGSVTAGVPDVQVDVDVPTQAIVSATTNIHKAIEELIENAIVHNDTETPAVSLSVTVETEHVEIRVIDNGNGIPEMDRAVLESGDAIDDLYHGSGLGLWLVYWIIKRSGGSVAVEKGDTGGTTVRVTLPTVK</sequence>
<dbReference type="PROSITE" id="PS50109">
    <property type="entry name" value="HIS_KIN"/>
    <property type="match status" value="1"/>
</dbReference>
<keyword evidence="12" id="KW-1185">Reference proteome</keyword>
<organism evidence="11 12">
    <name type="scientific">Natrialba swarupiae</name>
    <dbReference type="NCBI Taxonomy" id="2448032"/>
    <lineage>
        <taxon>Archaea</taxon>
        <taxon>Methanobacteriati</taxon>
        <taxon>Methanobacteriota</taxon>
        <taxon>Stenosarchaea group</taxon>
        <taxon>Halobacteria</taxon>
        <taxon>Halobacteriales</taxon>
        <taxon>Natrialbaceae</taxon>
        <taxon>Natrialba</taxon>
    </lineage>
</organism>
<evidence type="ECO:0000256" key="3">
    <source>
        <dbReference type="ARBA" id="ARBA00022679"/>
    </source>
</evidence>
<feature type="domain" description="PAS" evidence="9">
    <location>
        <begin position="157"/>
        <end position="203"/>
    </location>
</feature>
<dbReference type="PROSITE" id="PS50112">
    <property type="entry name" value="PAS"/>
    <property type="match status" value="1"/>
</dbReference>
<dbReference type="SUPFAM" id="SSF55785">
    <property type="entry name" value="PYP-like sensor domain (PAS domain)"/>
    <property type="match status" value="1"/>
</dbReference>
<dbReference type="AlphaFoldDB" id="A0A5D5ASA4"/>
<dbReference type="SMART" id="SM00086">
    <property type="entry name" value="PAC"/>
    <property type="match status" value="1"/>
</dbReference>
<gene>
    <name evidence="11" type="ORF">FYC77_01565</name>
</gene>
<evidence type="ECO:0000259" key="8">
    <source>
        <dbReference type="PROSITE" id="PS50109"/>
    </source>
</evidence>
<dbReference type="InterPro" id="IPR000014">
    <property type="entry name" value="PAS"/>
</dbReference>
<evidence type="ECO:0000259" key="9">
    <source>
        <dbReference type="PROSITE" id="PS50112"/>
    </source>
</evidence>
<dbReference type="SMART" id="SM00387">
    <property type="entry name" value="HATPase_c"/>
    <property type="match status" value="1"/>
</dbReference>
<evidence type="ECO:0000313" key="11">
    <source>
        <dbReference type="EMBL" id="TYT63923.1"/>
    </source>
</evidence>
<feature type="region of interest" description="Disordered" evidence="7">
    <location>
        <begin position="1"/>
        <end position="23"/>
    </location>
</feature>
<keyword evidence="6" id="KW-0067">ATP-binding</keyword>
<dbReference type="Gene3D" id="3.30.450.20">
    <property type="entry name" value="PAS domain"/>
    <property type="match status" value="1"/>
</dbReference>
<keyword evidence="4" id="KW-0547">Nucleotide-binding</keyword>
<accession>A0A5D5ASA4</accession>
<evidence type="ECO:0000256" key="4">
    <source>
        <dbReference type="ARBA" id="ARBA00022741"/>
    </source>
</evidence>
<dbReference type="InterPro" id="IPR001610">
    <property type="entry name" value="PAC"/>
</dbReference>
<dbReference type="GO" id="GO:0004673">
    <property type="term" value="F:protein histidine kinase activity"/>
    <property type="evidence" value="ECO:0007669"/>
    <property type="project" value="UniProtKB-EC"/>
</dbReference>
<evidence type="ECO:0000313" key="12">
    <source>
        <dbReference type="Proteomes" id="UP000324104"/>
    </source>
</evidence>
<name>A0A5D5ASA4_9EURY</name>
<comment type="catalytic activity">
    <reaction evidence="1">
        <text>ATP + protein L-histidine = ADP + protein N-phospho-L-histidine.</text>
        <dbReference type="EC" id="2.7.13.3"/>
    </reaction>
</comment>
<dbReference type="PANTHER" id="PTHR44936:SF10">
    <property type="entry name" value="SENSOR PROTEIN RSTB"/>
    <property type="match status" value="1"/>
</dbReference>
<keyword evidence="5" id="KW-0418">Kinase</keyword>
<feature type="domain" description="PAC" evidence="10">
    <location>
        <begin position="228"/>
        <end position="281"/>
    </location>
</feature>
<dbReference type="InterPro" id="IPR000700">
    <property type="entry name" value="PAS-assoc_C"/>
</dbReference>
<dbReference type="PANTHER" id="PTHR44936">
    <property type="entry name" value="SENSOR PROTEIN CREC"/>
    <property type="match status" value="1"/>
</dbReference>
<dbReference type="EMBL" id="VTAW01000001">
    <property type="protein sequence ID" value="TYT63923.1"/>
    <property type="molecule type" value="Genomic_DNA"/>
</dbReference>
<evidence type="ECO:0000256" key="2">
    <source>
        <dbReference type="ARBA" id="ARBA00012438"/>
    </source>
</evidence>
<dbReference type="Pfam" id="PF02518">
    <property type="entry name" value="HATPase_c"/>
    <property type="match status" value="1"/>
</dbReference>
<reference evidence="11 12" key="1">
    <citation type="submission" date="2019-08" db="EMBL/GenBank/DDBJ databases">
        <title>Archaea genome.</title>
        <authorList>
            <person name="Kajale S."/>
            <person name="Shouche Y."/>
            <person name="Deshpande N."/>
            <person name="Sharma A."/>
        </authorList>
    </citation>
    <scope>NUCLEOTIDE SEQUENCE [LARGE SCALE GENOMIC DNA]</scope>
    <source>
        <strain evidence="11 12">ESP3B_9</strain>
    </source>
</reference>
<dbReference type="RefSeq" id="WP_149079728.1">
    <property type="nucleotide sequence ID" value="NZ_VTAW01000001.1"/>
</dbReference>
<dbReference type="GO" id="GO:0005524">
    <property type="term" value="F:ATP binding"/>
    <property type="evidence" value="ECO:0007669"/>
    <property type="project" value="UniProtKB-KW"/>
</dbReference>
<evidence type="ECO:0000256" key="6">
    <source>
        <dbReference type="ARBA" id="ARBA00022840"/>
    </source>
</evidence>
<keyword evidence="3" id="KW-0808">Transferase</keyword>
<dbReference type="NCBIfam" id="TIGR00229">
    <property type="entry name" value="sensory_box"/>
    <property type="match status" value="1"/>
</dbReference>
<dbReference type="Proteomes" id="UP000324104">
    <property type="component" value="Unassembled WGS sequence"/>
</dbReference>
<evidence type="ECO:0000256" key="1">
    <source>
        <dbReference type="ARBA" id="ARBA00000085"/>
    </source>
</evidence>
<dbReference type="PRINTS" id="PR00344">
    <property type="entry name" value="BCTRLSENSOR"/>
</dbReference>
<evidence type="ECO:0000259" key="10">
    <source>
        <dbReference type="PROSITE" id="PS50113"/>
    </source>
</evidence>
<dbReference type="PROSITE" id="PS50113">
    <property type="entry name" value="PAC"/>
    <property type="match status" value="1"/>
</dbReference>
<dbReference type="CDD" id="cd00130">
    <property type="entry name" value="PAS"/>
    <property type="match status" value="1"/>
</dbReference>
<evidence type="ECO:0000256" key="5">
    <source>
        <dbReference type="ARBA" id="ARBA00022777"/>
    </source>
</evidence>
<dbReference type="InterPro" id="IPR005467">
    <property type="entry name" value="His_kinase_dom"/>
</dbReference>
<dbReference type="InterPro" id="IPR035965">
    <property type="entry name" value="PAS-like_dom_sf"/>
</dbReference>
<dbReference type="Gene3D" id="3.30.565.10">
    <property type="entry name" value="Histidine kinase-like ATPase, C-terminal domain"/>
    <property type="match status" value="1"/>
</dbReference>
<feature type="domain" description="Histidine kinase" evidence="8">
    <location>
        <begin position="285"/>
        <end position="490"/>
    </location>
</feature>
<dbReference type="SMART" id="SM00091">
    <property type="entry name" value="PAS"/>
    <property type="match status" value="1"/>
</dbReference>
<comment type="caution">
    <text evidence="11">The sequence shown here is derived from an EMBL/GenBank/DDBJ whole genome shotgun (WGS) entry which is preliminary data.</text>
</comment>